<gene>
    <name evidence="1" type="ORF">EVAR_37989_1</name>
</gene>
<dbReference type="EMBL" id="BGZK01002247">
    <property type="protein sequence ID" value="GBP92190.1"/>
    <property type="molecule type" value="Genomic_DNA"/>
</dbReference>
<sequence length="85" mass="10178">MDQQFCRVENRRNESLAEDFPDYFSLRNERLVPTRYQIQKNDERLQGAPLRTNRNQQPATNQLFTVEKVETLHLKHPPPTTDCHR</sequence>
<accession>A0A4C1ZW15</accession>
<proteinExistence type="predicted"/>
<dbReference type="AlphaFoldDB" id="A0A4C1ZW15"/>
<reference evidence="1 2" key="1">
    <citation type="journal article" date="2019" name="Commun. Biol.">
        <title>The bagworm genome reveals a unique fibroin gene that provides high tensile strength.</title>
        <authorList>
            <person name="Kono N."/>
            <person name="Nakamura H."/>
            <person name="Ohtoshi R."/>
            <person name="Tomita M."/>
            <person name="Numata K."/>
            <person name="Arakawa K."/>
        </authorList>
    </citation>
    <scope>NUCLEOTIDE SEQUENCE [LARGE SCALE GENOMIC DNA]</scope>
</reference>
<name>A0A4C1ZW15_EUMVA</name>
<protein>
    <submittedName>
        <fullName evidence="1">Uncharacterized protein</fullName>
    </submittedName>
</protein>
<evidence type="ECO:0000313" key="2">
    <source>
        <dbReference type="Proteomes" id="UP000299102"/>
    </source>
</evidence>
<keyword evidence="2" id="KW-1185">Reference proteome</keyword>
<organism evidence="1 2">
    <name type="scientific">Eumeta variegata</name>
    <name type="common">Bagworm moth</name>
    <name type="synonym">Eumeta japonica</name>
    <dbReference type="NCBI Taxonomy" id="151549"/>
    <lineage>
        <taxon>Eukaryota</taxon>
        <taxon>Metazoa</taxon>
        <taxon>Ecdysozoa</taxon>
        <taxon>Arthropoda</taxon>
        <taxon>Hexapoda</taxon>
        <taxon>Insecta</taxon>
        <taxon>Pterygota</taxon>
        <taxon>Neoptera</taxon>
        <taxon>Endopterygota</taxon>
        <taxon>Lepidoptera</taxon>
        <taxon>Glossata</taxon>
        <taxon>Ditrysia</taxon>
        <taxon>Tineoidea</taxon>
        <taxon>Psychidae</taxon>
        <taxon>Oiketicinae</taxon>
        <taxon>Eumeta</taxon>
    </lineage>
</organism>
<dbReference type="Proteomes" id="UP000299102">
    <property type="component" value="Unassembled WGS sequence"/>
</dbReference>
<evidence type="ECO:0000313" key="1">
    <source>
        <dbReference type="EMBL" id="GBP92190.1"/>
    </source>
</evidence>
<comment type="caution">
    <text evidence="1">The sequence shown here is derived from an EMBL/GenBank/DDBJ whole genome shotgun (WGS) entry which is preliminary data.</text>
</comment>